<dbReference type="CDD" id="cd00293">
    <property type="entry name" value="USP-like"/>
    <property type="match status" value="2"/>
</dbReference>
<keyword evidence="9 10" id="KW-0472">Membrane</keyword>
<dbReference type="InterPro" id="IPR036412">
    <property type="entry name" value="HAD-like_sf"/>
</dbReference>
<evidence type="ECO:0000313" key="12">
    <source>
        <dbReference type="EMBL" id="CAI8778021.1"/>
    </source>
</evidence>
<evidence type="ECO:0000313" key="13">
    <source>
        <dbReference type="Proteomes" id="UP001162030"/>
    </source>
</evidence>
<dbReference type="InterPro" id="IPR004014">
    <property type="entry name" value="ATPase_P-typ_cation-transptr_N"/>
</dbReference>
<keyword evidence="6" id="KW-0067">ATP-binding</keyword>
<dbReference type="Gene3D" id="1.20.1110.10">
    <property type="entry name" value="Calcium-transporting ATPase, transmembrane domain"/>
    <property type="match status" value="1"/>
</dbReference>
<feature type="transmembrane region" description="Helical" evidence="10">
    <location>
        <begin position="281"/>
        <end position="307"/>
    </location>
</feature>
<dbReference type="Pfam" id="PF00689">
    <property type="entry name" value="Cation_ATPase_C"/>
    <property type="match status" value="1"/>
</dbReference>
<feature type="transmembrane region" description="Helical" evidence="10">
    <location>
        <begin position="839"/>
        <end position="856"/>
    </location>
</feature>
<protein>
    <submittedName>
        <fullName evidence="12">Universal stress protein E</fullName>
    </submittedName>
</protein>
<keyword evidence="8 10" id="KW-1133">Transmembrane helix</keyword>
<evidence type="ECO:0000256" key="1">
    <source>
        <dbReference type="ARBA" id="ARBA00004651"/>
    </source>
</evidence>
<comment type="similarity">
    <text evidence="2">Belongs to the cation transport ATPase (P-type) (TC 3.A.3) family. Type IIA subfamily.</text>
</comment>
<dbReference type="Pfam" id="PF00690">
    <property type="entry name" value="Cation_ATPase_N"/>
    <property type="match status" value="1"/>
</dbReference>
<keyword evidence="4 10" id="KW-0812">Transmembrane</keyword>
<dbReference type="InterPro" id="IPR023214">
    <property type="entry name" value="HAD_sf"/>
</dbReference>
<dbReference type="SUPFAM" id="SSF81653">
    <property type="entry name" value="Calcium ATPase, transduction domain A"/>
    <property type="match status" value="1"/>
</dbReference>
<dbReference type="SFLD" id="SFLDS00003">
    <property type="entry name" value="Haloacid_Dehalogenase"/>
    <property type="match status" value="1"/>
</dbReference>
<dbReference type="InterPro" id="IPR044492">
    <property type="entry name" value="P_typ_ATPase_HD_dom"/>
</dbReference>
<dbReference type="PANTHER" id="PTHR43294:SF21">
    <property type="entry name" value="CATION TRANSPORTING ATPASE"/>
    <property type="match status" value="1"/>
</dbReference>
<dbReference type="InterPro" id="IPR014729">
    <property type="entry name" value="Rossmann-like_a/b/a_fold"/>
</dbReference>
<evidence type="ECO:0000256" key="6">
    <source>
        <dbReference type="ARBA" id="ARBA00022840"/>
    </source>
</evidence>
<dbReference type="Pfam" id="PF13246">
    <property type="entry name" value="Cation_ATPase"/>
    <property type="match status" value="1"/>
</dbReference>
<dbReference type="Pfam" id="PF00582">
    <property type="entry name" value="Usp"/>
    <property type="match status" value="2"/>
</dbReference>
<dbReference type="InterPro" id="IPR006016">
    <property type="entry name" value="UspA"/>
</dbReference>
<dbReference type="SUPFAM" id="SSF81660">
    <property type="entry name" value="Metal cation-transporting ATPase, ATP-binding domain N"/>
    <property type="match status" value="1"/>
</dbReference>
<evidence type="ECO:0000256" key="7">
    <source>
        <dbReference type="ARBA" id="ARBA00022967"/>
    </source>
</evidence>
<dbReference type="InterPro" id="IPR023299">
    <property type="entry name" value="ATPase_P-typ_cyto_dom_N"/>
</dbReference>
<sequence>MSNDDYREKQTIDWHSHDADEVIERLRSDRQRGLSSQEAWQRLKRFGRNRLPPPRRRPGWLRFLLQFHNVLIYVMLVAGATTAMLGDWVDTAVLLSAVFVNAIIGFIQEGKAERALDAIRGMLSLRTIVIRDAERIEIRAEDLVPGDIVALTSGDKVPADLRLIATKGLRVNEAILTGESEAVEKTVAPVPVDASLGDRTCMLYSGTLVVSGQATAVTVATGVHTELGRISAMLERVQSVTTPLLRQIARFGHWLALAIVFMSVATYAIGVLWHGHPPAEMFIMAVALAASAIPEGLPAIMTITLALGVRRMAHRNAIIRHLPAVETLGSVTVICSDKTGTLTRNEMTVQRVIAADHIFEVSGVGYAPDGGIHLGGEAVPPDQYPELAEIARAAVLCNDAQLRKSADETWQVAGDPTEGALLAFAMKVGIDPKWERDSLPRTDAIPFESEHRLMATLNHDHEGRGTVYVKGAPERVFEMCDRQGCLQEALLDLEYWRRAAADAAADGLRLLAIAAKPAEEAQCEVQFSDLKNGFRLLALVGIIDPPRDEAVAAVEACKTAGIRVKMITGDHVDTARAIGAQLGIGRNRPALTGAEIESMDDAQLRDAVLDVDVFARASPEHKLRLVQALQAAGQVVAMTGDGVNDAPALKRADVGVAMGLKGTEAAKEAADMVLADDNFATIGNAVREGRGIYDNIRKFVLFMLPTNGGEALVVIAAILFELALPLTPAQVLWINMVTSSTLGLALAFERPEHDIMRRPPRDPKESLLSWFFGWRILMVSVLMMAGSLGLFLWELDRGSSLETARTMAVSAVVAAEMFYLINSRYIFKSVLSLEGLFGNRYVLIAIAACAGLQFAYTHTRPLQVLFGSTDLSPEEWLKVMLAGMFVFSVAEMEKAVIRLSRHIRRKLRAGTKTESRHLHKEEGHLRTPKTVLAATDFSDDATNAACRAAMLAAEQGGRLELLHVVSGTSPAVVREMLLTHDGAEEKLINDAQQRLDAAKLKITAKTHVAAFSRVAIGSVPEEILSASEQADLLVLGAHGLSPWRDFLLGTTADRLLRTCKRPVLVVKRRPDAPYRRVLVPVDFSPHSVAALKMAMRIAPDADIMVVHGSAVAFEGVLQDAGVVEDDIDNYRAQSQRQALSGLNSLIDEVSDGSHRIFRVVEHENAARLILAKEESFKADLIVIGKHGKTIVEEMLLGSVTRRILSDSKSDVLIVHESSVVKDP</sequence>
<dbReference type="InterPro" id="IPR006068">
    <property type="entry name" value="ATPase_P-typ_cation-transptr_C"/>
</dbReference>
<dbReference type="SMART" id="SM00831">
    <property type="entry name" value="Cation_ATPase_N"/>
    <property type="match status" value="1"/>
</dbReference>
<dbReference type="InterPro" id="IPR008250">
    <property type="entry name" value="ATPase_P-typ_transduc_dom_A_sf"/>
</dbReference>
<feature type="transmembrane region" description="Helical" evidence="10">
    <location>
        <begin position="699"/>
        <end position="724"/>
    </location>
</feature>
<comment type="subcellular location">
    <subcellularLocation>
        <location evidence="1">Cell membrane</location>
        <topology evidence="1">Multi-pass membrane protein</topology>
    </subcellularLocation>
</comment>
<feature type="domain" description="Cation-transporting P-type ATPase N-terminal" evidence="11">
    <location>
        <begin position="13"/>
        <end position="87"/>
    </location>
</feature>
<dbReference type="SUPFAM" id="SSF52402">
    <property type="entry name" value="Adenine nucleotide alpha hydrolases-like"/>
    <property type="match status" value="2"/>
</dbReference>
<dbReference type="Pfam" id="PF08282">
    <property type="entry name" value="Hydrolase_3"/>
    <property type="match status" value="1"/>
</dbReference>
<dbReference type="PRINTS" id="PR00120">
    <property type="entry name" value="HATPASE"/>
</dbReference>
<dbReference type="Pfam" id="PF00122">
    <property type="entry name" value="E1-E2_ATPase"/>
    <property type="match status" value="1"/>
</dbReference>
<dbReference type="Gene3D" id="3.40.50.620">
    <property type="entry name" value="HUPs"/>
    <property type="match status" value="2"/>
</dbReference>
<dbReference type="CDD" id="cd02080">
    <property type="entry name" value="P-type_ATPase_cation"/>
    <property type="match status" value="1"/>
</dbReference>
<dbReference type="InterPro" id="IPR050510">
    <property type="entry name" value="Cation_transp_ATPase_P-type"/>
</dbReference>
<reference evidence="12 13" key="1">
    <citation type="submission" date="2023-03" db="EMBL/GenBank/DDBJ databases">
        <authorList>
            <person name="Pearce D."/>
        </authorList>
    </citation>
    <scope>NUCLEOTIDE SEQUENCE [LARGE SCALE GENOMIC DNA]</scope>
    <source>
        <strain evidence="12">Msz</strain>
    </source>
</reference>
<keyword evidence="3" id="KW-1003">Cell membrane</keyword>
<dbReference type="PANTHER" id="PTHR43294">
    <property type="entry name" value="SODIUM/POTASSIUM-TRANSPORTING ATPASE SUBUNIT ALPHA"/>
    <property type="match status" value="1"/>
</dbReference>
<feature type="transmembrane region" description="Helical" evidence="10">
    <location>
        <begin position="88"/>
        <end position="107"/>
    </location>
</feature>
<dbReference type="Proteomes" id="UP001162030">
    <property type="component" value="Chromosome"/>
</dbReference>
<dbReference type="EMBL" id="OX458333">
    <property type="protein sequence ID" value="CAI8778021.1"/>
    <property type="molecule type" value="Genomic_DNA"/>
</dbReference>
<evidence type="ECO:0000256" key="2">
    <source>
        <dbReference type="ARBA" id="ARBA00005675"/>
    </source>
</evidence>
<evidence type="ECO:0000256" key="3">
    <source>
        <dbReference type="ARBA" id="ARBA00022475"/>
    </source>
</evidence>
<keyword evidence="7" id="KW-1278">Translocase</keyword>
<dbReference type="SUPFAM" id="SSF56784">
    <property type="entry name" value="HAD-like"/>
    <property type="match status" value="1"/>
</dbReference>
<gene>
    <name evidence="12" type="ORF">MSZNOR_1164</name>
</gene>
<dbReference type="Gene3D" id="2.70.150.10">
    <property type="entry name" value="Calcium-transporting ATPase, cytoplasmic transduction domain A"/>
    <property type="match status" value="1"/>
</dbReference>
<dbReference type="Gene3D" id="3.40.50.1000">
    <property type="entry name" value="HAD superfamily/HAD-like"/>
    <property type="match status" value="1"/>
</dbReference>
<evidence type="ECO:0000259" key="11">
    <source>
        <dbReference type="SMART" id="SM00831"/>
    </source>
</evidence>
<evidence type="ECO:0000256" key="10">
    <source>
        <dbReference type="SAM" id="Phobius"/>
    </source>
</evidence>
<feature type="transmembrane region" description="Helical" evidence="10">
    <location>
        <begin position="730"/>
        <end position="748"/>
    </location>
</feature>
<name>A0ABN8X2K6_9GAMM</name>
<dbReference type="RefSeq" id="WP_317963745.1">
    <property type="nucleotide sequence ID" value="NZ_OX458333.1"/>
</dbReference>
<evidence type="ECO:0000256" key="5">
    <source>
        <dbReference type="ARBA" id="ARBA00022741"/>
    </source>
</evidence>
<dbReference type="InterPro" id="IPR018303">
    <property type="entry name" value="ATPase_P-typ_P_site"/>
</dbReference>
<dbReference type="Gene3D" id="3.40.1110.10">
    <property type="entry name" value="Calcium-transporting ATPase, cytoplasmic domain N"/>
    <property type="match status" value="1"/>
</dbReference>
<dbReference type="SUPFAM" id="SSF81665">
    <property type="entry name" value="Calcium ATPase, transmembrane domain M"/>
    <property type="match status" value="1"/>
</dbReference>
<evidence type="ECO:0000256" key="9">
    <source>
        <dbReference type="ARBA" id="ARBA00023136"/>
    </source>
</evidence>
<feature type="transmembrane region" description="Helical" evidence="10">
    <location>
        <begin position="805"/>
        <end position="827"/>
    </location>
</feature>
<keyword evidence="13" id="KW-1185">Reference proteome</keyword>
<organism evidence="12 13">
    <name type="scientific">Methylocaldum szegediense</name>
    <dbReference type="NCBI Taxonomy" id="73780"/>
    <lineage>
        <taxon>Bacteria</taxon>
        <taxon>Pseudomonadati</taxon>
        <taxon>Pseudomonadota</taxon>
        <taxon>Gammaproteobacteria</taxon>
        <taxon>Methylococcales</taxon>
        <taxon>Methylococcaceae</taxon>
        <taxon>Methylocaldum</taxon>
    </lineage>
</organism>
<evidence type="ECO:0000256" key="4">
    <source>
        <dbReference type="ARBA" id="ARBA00022692"/>
    </source>
</evidence>
<dbReference type="InterPro" id="IPR001757">
    <property type="entry name" value="P_typ_ATPase"/>
</dbReference>
<accession>A0ABN8X2K6</accession>
<evidence type="ECO:0000256" key="8">
    <source>
        <dbReference type="ARBA" id="ARBA00022989"/>
    </source>
</evidence>
<feature type="transmembrane region" description="Helical" evidence="10">
    <location>
        <begin position="254"/>
        <end position="275"/>
    </location>
</feature>
<dbReference type="SFLD" id="SFLDF00027">
    <property type="entry name" value="p-type_atpase"/>
    <property type="match status" value="1"/>
</dbReference>
<dbReference type="PRINTS" id="PR00119">
    <property type="entry name" value="CATATPASE"/>
</dbReference>
<dbReference type="NCBIfam" id="TIGR01494">
    <property type="entry name" value="ATPase_P-type"/>
    <property type="match status" value="2"/>
</dbReference>
<dbReference type="PROSITE" id="PS00154">
    <property type="entry name" value="ATPASE_E1_E2"/>
    <property type="match status" value="1"/>
</dbReference>
<keyword evidence="5" id="KW-0547">Nucleotide-binding</keyword>
<feature type="transmembrane region" description="Helical" evidence="10">
    <location>
        <begin position="60"/>
        <end position="82"/>
    </location>
</feature>
<dbReference type="SFLD" id="SFLDG00002">
    <property type="entry name" value="C1.7:_P-type_atpase_like"/>
    <property type="match status" value="1"/>
</dbReference>
<proteinExistence type="inferred from homology"/>
<dbReference type="InterPro" id="IPR059000">
    <property type="entry name" value="ATPase_P-type_domA"/>
</dbReference>
<feature type="transmembrane region" description="Helical" evidence="10">
    <location>
        <begin position="768"/>
        <end position="793"/>
    </location>
</feature>
<dbReference type="InterPro" id="IPR023298">
    <property type="entry name" value="ATPase_P-typ_TM_dom_sf"/>
</dbReference>